<accession>A0A087SAI8</accession>
<name>A0A087SAI8_AUXPR</name>
<dbReference type="InterPro" id="IPR057234">
    <property type="entry name" value="DUF7912"/>
</dbReference>
<reference evidence="3" key="2">
    <citation type="submission" date="2015-08" db="EMBL/GenBank/DDBJ databases">
        <authorList>
            <person name="Babu N.S."/>
            <person name="Beckwith C.J."/>
            <person name="Beseler K.G."/>
            <person name="Brison A."/>
            <person name="Carone J.V."/>
            <person name="Caskin T.P."/>
            <person name="Diamond M."/>
            <person name="Durham M.E."/>
            <person name="Foxe J.M."/>
            <person name="Go M."/>
            <person name="Henderson B.A."/>
            <person name="Jones I.B."/>
            <person name="McGettigan J.A."/>
            <person name="Micheletti S.J."/>
            <person name="Nasrallah M.E."/>
            <person name="Ortiz D."/>
            <person name="Piller C.R."/>
            <person name="Privatt S.R."/>
            <person name="Schneider S.L."/>
            <person name="Sharp S."/>
            <person name="Smith T.C."/>
            <person name="Stanton J.D."/>
            <person name="Ullery H.E."/>
            <person name="Wilson R.J."/>
            <person name="Serrano M.G."/>
            <person name="Buck G."/>
            <person name="Lee V."/>
            <person name="Wang Y."/>
            <person name="Carvalho R."/>
            <person name="Voegtly L."/>
            <person name="Shi R."/>
            <person name="Duckworth R."/>
            <person name="Johnson A."/>
            <person name="Loviza R."/>
            <person name="Walstead R."/>
            <person name="Shah Z."/>
            <person name="Kiflezghi M."/>
            <person name="Wade K."/>
            <person name="Ball S.L."/>
            <person name="Bradley K.W."/>
            <person name="Asai D.J."/>
            <person name="Bowman C.A."/>
            <person name="Russell D.A."/>
            <person name="Pope W.H."/>
            <person name="Jacobs-Sera D."/>
            <person name="Hendrix R.W."/>
            <person name="Hatfull G.F."/>
        </authorList>
    </citation>
    <scope>NUCLEOTIDE SEQUENCE</scope>
</reference>
<organism evidence="5 7">
    <name type="scientific">Auxenochlorella protothecoides</name>
    <name type="common">Green microalga</name>
    <name type="synonym">Chlorella protothecoides</name>
    <dbReference type="NCBI Taxonomy" id="3075"/>
    <lineage>
        <taxon>Eukaryota</taxon>
        <taxon>Viridiplantae</taxon>
        <taxon>Chlorophyta</taxon>
        <taxon>core chlorophytes</taxon>
        <taxon>Trebouxiophyceae</taxon>
        <taxon>Chlorellales</taxon>
        <taxon>Chlorellaceae</taxon>
        <taxon>Auxenochlorella</taxon>
    </lineage>
</organism>
<dbReference type="Proteomes" id="UP000028924">
    <property type="component" value="Unassembled WGS sequence"/>
</dbReference>
<dbReference type="STRING" id="3075.A0A087SAI8"/>
<dbReference type="EMBL" id="KL662081">
    <property type="protein sequence ID" value="KFM22742.1"/>
    <property type="molecule type" value="Genomic_DNA"/>
</dbReference>
<dbReference type="EMBL" id="GDKF01005016">
    <property type="protein sequence ID" value="JAT73606.1"/>
    <property type="molecule type" value="Transcribed_RNA"/>
</dbReference>
<reference evidence="6" key="5">
    <citation type="submission" date="2018-11" db="EMBL/GenBank/DDBJ databases">
        <title>Characterization of plant carbon substrate utilization by Auxenochlorella protothecoides.</title>
        <authorList>
            <person name="Vogler B.W."/>
            <person name="Starkenburg S.R."/>
            <person name="Sudasinghe N."/>
            <person name="Schambach J.Y."/>
            <person name="Rollin J.A."/>
            <person name="Pattathil S."/>
            <person name="Barry A.N."/>
        </authorList>
    </citation>
    <scope>NUCLEOTIDE SEQUENCE [LARGE SCALE GENOMIC DNA]</scope>
    <source>
        <strain evidence="6">UTEX 25</strain>
    </source>
</reference>
<proteinExistence type="predicted"/>
<keyword evidence="7" id="KW-1185">Reference proteome</keyword>
<evidence type="ECO:0000313" key="5">
    <source>
        <dbReference type="EMBL" id="KFM22742.1"/>
    </source>
</evidence>
<protein>
    <recommendedName>
        <fullName evidence="2">DUF7912 domain-containing protein</fullName>
    </recommendedName>
</protein>
<dbReference type="eggNOG" id="ENOG502QTRC">
    <property type="taxonomic scope" value="Eukaryota"/>
</dbReference>
<dbReference type="EMBL" id="QOKY01000213">
    <property type="protein sequence ID" value="RMZ52260.1"/>
    <property type="molecule type" value="Genomic_DNA"/>
</dbReference>
<evidence type="ECO:0000313" key="7">
    <source>
        <dbReference type="Proteomes" id="UP000028924"/>
    </source>
</evidence>
<feature type="compositionally biased region" description="Acidic residues" evidence="1">
    <location>
        <begin position="11"/>
        <end position="25"/>
    </location>
</feature>
<dbReference type="Pfam" id="PF25498">
    <property type="entry name" value="DUF7912"/>
    <property type="match status" value="1"/>
</dbReference>
<evidence type="ECO:0000313" key="4">
    <source>
        <dbReference type="EMBL" id="JAT73606.1"/>
    </source>
</evidence>
<feature type="compositionally biased region" description="Low complexity" evidence="1">
    <location>
        <begin position="1"/>
        <end position="10"/>
    </location>
</feature>
<evidence type="ECO:0000313" key="3">
    <source>
        <dbReference type="EMBL" id="JAT73264.1"/>
    </source>
</evidence>
<reference evidence="6" key="4">
    <citation type="submission" date="2018-10" db="EMBL/GenBank/DDBJ databases">
        <authorList>
            <person name="Hovde B."/>
            <person name="Zhang X."/>
        </authorList>
    </citation>
    <scope>NUCLEOTIDE SEQUENCE [LARGE SCALE GENOMIC DNA]</scope>
    <source>
        <strain evidence="6">UTEX 25</strain>
    </source>
</reference>
<dbReference type="RefSeq" id="XP_011395607.1">
    <property type="nucleotide sequence ID" value="XM_011397305.1"/>
</dbReference>
<dbReference type="PANTHER" id="PTHR34544">
    <property type="entry name" value="OSJNBA0006B20.18 PROTEIN"/>
    <property type="match status" value="1"/>
</dbReference>
<evidence type="ECO:0000259" key="2">
    <source>
        <dbReference type="Pfam" id="PF25498"/>
    </source>
</evidence>
<reference evidence="5 7" key="1">
    <citation type="journal article" date="2014" name="BMC Genomics">
        <title>Oil accumulation mechanisms of the oleaginous microalga Chlorella protothecoides revealed through its genome, transcriptomes, and proteomes.</title>
        <authorList>
            <person name="Gao C."/>
            <person name="Wang Y."/>
            <person name="Shen Y."/>
            <person name="Yan D."/>
            <person name="He X."/>
            <person name="Dai J."/>
            <person name="Wu Q."/>
        </authorList>
    </citation>
    <scope>NUCLEOTIDE SEQUENCE [LARGE SCALE GENOMIC DNA]</scope>
    <source>
        <strain evidence="5 7">0710</strain>
    </source>
</reference>
<feature type="region of interest" description="Disordered" evidence="1">
    <location>
        <begin position="1"/>
        <end position="33"/>
    </location>
</feature>
<dbReference type="EMBL" id="GDKF01005358">
    <property type="protein sequence ID" value="JAT73264.1"/>
    <property type="molecule type" value="Transcribed_RNA"/>
</dbReference>
<evidence type="ECO:0000313" key="8">
    <source>
        <dbReference type="Proteomes" id="UP000279271"/>
    </source>
</evidence>
<reference evidence="8" key="3">
    <citation type="journal article" date="2018" name="Algal Res.">
        <title>Characterization of plant carbon substrate utilization by Auxenochlorella protothecoides.</title>
        <authorList>
            <person name="Vogler B.W."/>
            <person name="Starkenburg S.R."/>
            <person name="Sudasinghe N."/>
            <person name="Schambach J.Y."/>
            <person name="Rollin J.A."/>
            <person name="Pattathil S."/>
            <person name="Barry A.N."/>
        </authorList>
    </citation>
    <scope>NUCLEOTIDE SEQUENCE [LARGE SCALE GENOMIC DNA]</scope>
    <source>
        <strain evidence="8">UTEX 25</strain>
    </source>
</reference>
<evidence type="ECO:0000313" key="6">
    <source>
        <dbReference type="EMBL" id="RMZ52260.1"/>
    </source>
</evidence>
<dbReference type="OrthoDB" id="1100432at2759"/>
<gene>
    <name evidence="6" type="ORF">APUTEX25_001650</name>
    <name evidence="5" type="ORF">F751_2933</name>
    <name evidence="3" type="ORF">g.52303</name>
    <name evidence="4" type="ORF">g.52309</name>
</gene>
<sequence length="220" mass="23942">MEVAGDLSSEPLEDGEDDDDGEQDEEVSRNIDTAGCDWAEKSLAVVRSLLADSPEASLELYAFHARPAQKHLSIRLDKLTDPRGSPTLDDISDFTRGLTAGLEEALGEEVAASLQYEVSSPGALRALAVPRELHRFRDAPMTVAVRAGEAGRQPPPPRVMLFLGEEGVDTTWRLLDVPENWSALGKKKGQRLSRADLEAPVRIPLADLGAVQFYLDIQGL</sequence>
<dbReference type="KEGG" id="apro:F751_2933"/>
<dbReference type="GeneID" id="23614324"/>
<evidence type="ECO:0000256" key="1">
    <source>
        <dbReference type="SAM" id="MobiDB-lite"/>
    </source>
</evidence>
<dbReference type="Proteomes" id="UP000279271">
    <property type="component" value="Unassembled WGS sequence"/>
</dbReference>
<feature type="domain" description="DUF7912" evidence="2">
    <location>
        <begin position="127"/>
        <end position="214"/>
    </location>
</feature>
<dbReference type="AlphaFoldDB" id="A0A087SAI8"/>
<dbReference type="PANTHER" id="PTHR34544:SF3">
    <property type="entry name" value="OS07G0155200 PROTEIN"/>
    <property type="match status" value="1"/>
</dbReference>